<keyword evidence="2" id="KW-0472">Membrane</keyword>
<sequence>MDSETEDNARDEISDCTHHSLLGPTTSSRAGLRLSPRCAVLLSQSCDAIRMELSFARFSPLQPSSSVPACKGHAAMSARRAIAYSCHHRPEFATSTSSCLSSSCASRRRFAPVNASYRILGLERFSAGRVSKPIGGAFLKPLQTRSAKVRAGNDGESSGSSSGDGGKSRDDESGQAAGEDSEIDDAEEIREIRDEIRSELNPEEAAGASSSQRASTGDSRFWGKWWGRVRRQIDDAAEEDAEGPSNNGDDGSDSEDEDDDEGDGVRLKQEEEEVVNSVEEDAPAAEPAKAGFWSRLWRRMPDSTASADVDPETSKDDELLLRDLENLQFQWKELLEPSVENVLALALTAVLAFAGVQIIWQMVVVATAITLSALKYTVLAAIIVGLLIFLL</sequence>
<evidence type="ECO:0000256" key="2">
    <source>
        <dbReference type="SAM" id="Phobius"/>
    </source>
</evidence>
<evidence type="ECO:0000313" key="3">
    <source>
        <dbReference type="EMBL" id="OAE31123.1"/>
    </source>
</evidence>
<comment type="caution">
    <text evidence="3">The sequence shown here is derived from an EMBL/GenBank/DDBJ whole genome shotgun (WGS) entry which is preliminary data.</text>
</comment>
<dbReference type="PANTHER" id="PTHR36789">
    <property type="entry name" value="TRANSMEMBRANE PROTEIN"/>
    <property type="match status" value="1"/>
</dbReference>
<gene>
    <name evidence="3" type="ORF">AXG93_150s1130</name>
</gene>
<feature type="compositionally biased region" description="Low complexity" evidence="1">
    <location>
        <begin position="152"/>
        <end position="161"/>
    </location>
</feature>
<feature type="compositionally biased region" description="Basic and acidic residues" evidence="1">
    <location>
        <begin position="189"/>
        <end position="200"/>
    </location>
</feature>
<feature type="transmembrane region" description="Helical" evidence="2">
    <location>
        <begin position="366"/>
        <end position="390"/>
    </location>
</feature>
<protein>
    <recommendedName>
        <fullName evidence="5">Transmembrane protein</fullName>
    </recommendedName>
</protein>
<evidence type="ECO:0008006" key="5">
    <source>
        <dbReference type="Google" id="ProtNLM"/>
    </source>
</evidence>
<evidence type="ECO:0000256" key="1">
    <source>
        <dbReference type="SAM" id="MobiDB-lite"/>
    </source>
</evidence>
<dbReference type="EMBL" id="LVLJ01001171">
    <property type="protein sequence ID" value="OAE31123.1"/>
    <property type="molecule type" value="Genomic_DNA"/>
</dbReference>
<reference evidence="3" key="1">
    <citation type="submission" date="2016-03" db="EMBL/GenBank/DDBJ databases">
        <title>Mechanisms controlling the formation of the plant cell surface in tip-growing cells are functionally conserved among land plants.</title>
        <authorList>
            <person name="Honkanen S."/>
            <person name="Jones V.A."/>
            <person name="Morieri G."/>
            <person name="Champion C."/>
            <person name="Hetherington A.J."/>
            <person name="Kelly S."/>
            <person name="Saint-Marcoux D."/>
            <person name="Proust H."/>
            <person name="Prescott H."/>
            <person name="Dolan L."/>
        </authorList>
    </citation>
    <scope>NUCLEOTIDE SEQUENCE [LARGE SCALE GENOMIC DNA]</scope>
    <source>
        <tissue evidence="3">Whole gametophyte</tissue>
    </source>
</reference>
<name>A0A176WER8_MARPO</name>
<dbReference type="AlphaFoldDB" id="A0A176WER8"/>
<dbReference type="PANTHER" id="PTHR36789:SF1">
    <property type="entry name" value="TRANSMEMBRANE PROTEIN"/>
    <property type="match status" value="1"/>
</dbReference>
<proteinExistence type="predicted"/>
<accession>A0A176WER8</accession>
<keyword evidence="2" id="KW-1133">Transmembrane helix</keyword>
<keyword evidence="2" id="KW-0812">Transmembrane</keyword>
<evidence type="ECO:0000313" key="4">
    <source>
        <dbReference type="Proteomes" id="UP000077202"/>
    </source>
</evidence>
<feature type="compositionally biased region" description="Acidic residues" evidence="1">
    <location>
        <begin position="250"/>
        <end position="262"/>
    </location>
</feature>
<feature type="transmembrane region" description="Helical" evidence="2">
    <location>
        <begin position="342"/>
        <end position="360"/>
    </location>
</feature>
<feature type="compositionally biased region" description="Acidic residues" evidence="1">
    <location>
        <begin position="179"/>
        <end position="188"/>
    </location>
</feature>
<feature type="region of interest" description="Disordered" evidence="1">
    <location>
        <begin position="236"/>
        <end position="287"/>
    </location>
</feature>
<feature type="compositionally biased region" description="Acidic residues" evidence="1">
    <location>
        <begin position="270"/>
        <end position="283"/>
    </location>
</feature>
<feature type="compositionally biased region" description="Polar residues" evidence="1">
    <location>
        <begin position="208"/>
        <end position="218"/>
    </location>
</feature>
<organism evidence="3 4">
    <name type="scientific">Marchantia polymorpha subsp. ruderalis</name>
    <dbReference type="NCBI Taxonomy" id="1480154"/>
    <lineage>
        <taxon>Eukaryota</taxon>
        <taxon>Viridiplantae</taxon>
        <taxon>Streptophyta</taxon>
        <taxon>Embryophyta</taxon>
        <taxon>Marchantiophyta</taxon>
        <taxon>Marchantiopsida</taxon>
        <taxon>Marchantiidae</taxon>
        <taxon>Marchantiales</taxon>
        <taxon>Marchantiaceae</taxon>
        <taxon>Marchantia</taxon>
    </lineage>
</organism>
<keyword evidence="4" id="KW-1185">Reference proteome</keyword>
<feature type="region of interest" description="Disordered" evidence="1">
    <location>
        <begin position="145"/>
        <end position="219"/>
    </location>
</feature>
<dbReference type="Proteomes" id="UP000077202">
    <property type="component" value="Unassembled WGS sequence"/>
</dbReference>